<dbReference type="GO" id="GO:0032979">
    <property type="term" value="P:protein insertion into mitochondrial inner membrane from matrix"/>
    <property type="evidence" value="ECO:0007669"/>
    <property type="project" value="TreeGrafter"/>
</dbReference>
<sequence length="234" mass="26048">PWWASIVLGTVMLRGGITLPIAMLQQRSAAQLMQLRPMISAWAEAIGRQVGRESQANNWPYERFQREVKRRVGVATNVYMRKIHQVYWRHRCHPAFNIALVAVQMPLFVSMSLMVRRMCGSPVPWMETRFDAPVDPALVAELASGGMAWFTDLTVSDTTLILPTVIGLLHLANVELGSLSGRTKNAPEPTKWQRRLRNALRGVSIASVPIAAQLPAAVCVYWATSATFSLGQNI</sequence>
<organism evidence="7 8">
    <name type="scientific">Thamnocephalis sphaerospora</name>
    <dbReference type="NCBI Taxonomy" id="78915"/>
    <lineage>
        <taxon>Eukaryota</taxon>
        <taxon>Fungi</taxon>
        <taxon>Fungi incertae sedis</taxon>
        <taxon>Zoopagomycota</taxon>
        <taxon>Zoopagomycotina</taxon>
        <taxon>Zoopagomycetes</taxon>
        <taxon>Zoopagales</taxon>
        <taxon>Sigmoideomycetaceae</taxon>
        <taxon>Thamnocephalis</taxon>
    </lineage>
</organism>
<dbReference type="CDD" id="cd20069">
    <property type="entry name" value="5TM_Oxa1-like"/>
    <property type="match status" value="1"/>
</dbReference>
<evidence type="ECO:0000256" key="6">
    <source>
        <dbReference type="SAM" id="Phobius"/>
    </source>
</evidence>
<keyword evidence="3 6" id="KW-0812">Transmembrane</keyword>
<dbReference type="GO" id="GO:0032977">
    <property type="term" value="F:membrane insertase activity"/>
    <property type="evidence" value="ECO:0007669"/>
    <property type="project" value="InterPro"/>
</dbReference>
<evidence type="ECO:0000256" key="1">
    <source>
        <dbReference type="ARBA" id="ARBA00004141"/>
    </source>
</evidence>
<reference evidence="8" key="1">
    <citation type="journal article" date="2018" name="Nat. Microbiol.">
        <title>Leveraging single-cell genomics to expand the fungal tree of life.</title>
        <authorList>
            <person name="Ahrendt S.R."/>
            <person name="Quandt C.A."/>
            <person name="Ciobanu D."/>
            <person name="Clum A."/>
            <person name="Salamov A."/>
            <person name="Andreopoulos B."/>
            <person name="Cheng J.F."/>
            <person name="Woyke T."/>
            <person name="Pelin A."/>
            <person name="Henrissat B."/>
            <person name="Reynolds N.K."/>
            <person name="Benny G.L."/>
            <person name="Smith M.E."/>
            <person name="James T.Y."/>
            <person name="Grigoriev I.V."/>
        </authorList>
    </citation>
    <scope>NUCLEOTIDE SEQUENCE [LARGE SCALE GENOMIC DNA]</scope>
    <source>
        <strain evidence="8">RSA 1356</strain>
    </source>
</reference>
<feature type="transmembrane region" description="Helical" evidence="6">
    <location>
        <begin position="160"/>
        <end position="179"/>
    </location>
</feature>
<name>A0A4P9XUM7_9FUNG</name>
<dbReference type="OrthoDB" id="2148490at2759"/>
<dbReference type="PANTHER" id="PTHR12428">
    <property type="entry name" value="OXA1"/>
    <property type="match status" value="1"/>
</dbReference>
<evidence type="ECO:0000256" key="5">
    <source>
        <dbReference type="ARBA" id="ARBA00023136"/>
    </source>
</evidence>
<dbReference type="GO" id="GO:0033617">
    <property type="term" value="P:mitochondrial respiratory chain complex IV assembly"/>
    <property type="evidence" value="ECO:0007669"/>
    <property type="project" value="TreeGrafter"/>
</dbReference>
<evidence type="ECO:0000313" key="8">
    <source>
        <dbReference type="Proteomes" id="UP000271241"/>
    </source>
</evidence>
<accession>A0A4P9XUM7</accession>
<comment type="similarity">
    <text evidence="2">Belongs to the OXA1/ALB3/YidC family.</text>
</comment>
<keyword evidence="4 6" id="KW-1133">Transmembrane helix</keyword>
<dbReference type="GO" id="GO:0005743">
    <property type="term" value="C:mitochondrial inner membrane"/>
    <property type="evidence" value="ECO:0007669"/>
    <property type="project" value="TreeGrafter"/>
</dbReference>
<dbReference type="STRING" id="78915.A0A4P9XUM7"/>
<dbReference type="EMBL" id="KZ992479">
    <property type="protein sequence ID" value="RKP09938.1"/>
    <property type="molecule type" value="Genomic_DNA"/>
</dbReference>
<evidence type="ECO:0000256" key="4">
    <source>
        <dbReference type="ARBA" id="ARBA00022989"/>
    </source>
</evidence>
<evidence type="ECO:0000313" key="7">
    <source>
        <dbReference type="EMBL" id="RKP09938.1"/>
    </source>
</evidence>
<dbReference type="Proteomes" id="UP000271241">
    <property type="component" value="Unassembled WGS sequence"/>
</dbReference>
<keyword evidence="8" id="KW-1185">Reference proteome</keyword>
<protein>
    <submittedName>
        <fullName evidence="7">Membrane insertase OXA1/ALB3/YidC</fullName>
    </submittedName>
</protein>
<comment type="subcellular location">
    <subcellularLocation>
        <location evidence="1">Membrane</location>
        <topology evidence="1">Multi-pass membrane protein</topology>
    </subcellularLocation>
</comment>
<evidence type="ECO:0000256" key="3">
    <source>
        <dbReference type="ARBA" id="ARBA00022692"/>
    </source>
</evidence>
<feature type="transmembrane region" description="Helical" evidence="6">
    <location>
        <begin position="95"/>
        <end position="115"/>
    </location>
</feature>
<feature type="transmembrane region" description="Helical" evidence="6">
    <location>
        <begin position="200"/>
        <end position="223"/>
    </location>
</feature>
<feature type="transmembrane region" description="Helical" evidence="6">
    <location>
        <begin position="6"/>
        <end position="24"/>
    </location>
</feature>
<gene>
    <name evidence="7" type="ORF">THASP1DRAFT_4810</name>
</gene>
<evidence type="ECO:0000256" key="2">
    <source>
        <dbReference type="ARBA" id="ARBA00009877"/>
    </source>
</evidence>
<dbReference type="InterPro" id="IPR001708">
    <property type="entry name" value="YidC/ALB3/OXA1/COX18"/>
</dbReference>
<dbReference type="PANTHER" id="PTHR12428:SF65">
    <property type="entry name" value="CYTOCHROME C OXIDASE ASSEMBLY PROTEIN COX18, MITOCHONDRIAL"/>
    <property type="match status" value="1"/>
</dbReference>
<proteinExistence type="inferred from homology"/>
<dbReference type="AlphaFoldDB" id="A0A4P9XUM7"/>
<feature type="non-terminal residue" evidence="7">
    <location>
        <position position="234"/>
    </location>
</feature>
<keyword evidence="5 6" id="KW-0472">Membrane</keyword>
<feature type="non-terminal residue" evidence="7">
    <location>
        <position position="1"/>
    </location>
</feature>